<reference evidence="1" key="1">
    <citation type="submission" date="2018-05" db="EMBL/GenBank/DDBJ databases">
        <authorList>
            <person name="Lanie J.A."/>
            <person name="Ng W.-L."/>
            <person name="Kazmierczak K.M."/>
            <person name="Andrzejewski T.M."/>
            <person name="Davidsen T.M."/>
            <person name="Wayne K.J."/>
            <person name="Tettelin H."/>
            <person name="Glass J.I."/>
            <person name="Rusch D."/>
            <person name="Podicherti R."/>
            <person name="Tsui H.-C.T."/>
            <person name="Winkler M.E."/>
        </authorList>
    </citation>
    <scope>NUCLEOTIDE SEQUENCE</scope>
</reference>
<protein>
    <submittedName>
        <fullName evidence="1">Uncharacterized protein</fullName>
    </submittedName>
</protein>
<evidence type="ECO:0000313" key="1">
    <source>
        <dbReference type="EMBL" id="SVC38902.1"/>
    </source>
</evidence>
<proteinExistence type="predicted"/>
<name>A0A382LV16_9ZZZZ</name>
<organism evidence="1">
    <name type="scientific">marine metagenome</name>
    <dbReference type="NCBI Taxonomy" id="408172"/>
    <lineage>
        <taxon>unclassified sequences</taxon>
        <taxon>metagenomes</taxon>
        <taxon>ecological metagenomes</taxon>
    </lineage>
</organism>
<gene>
    <name evidence="1" type="ORF">METZ01_LOCUS291756</name>
</gene>
<sequence>VTRLPRFDSQTLERGIYLDFEKAEKEKIPQIAGVLIDGEYTCYVVDSRLKGAAEARARRPEERWRYCEAKKLIYSLLDIAEEEGRRIIAYSTFEQNIMVELVGEKNRISSLYLNANSASWFRQNKKTTYKRMKREIKKDKSRWSNTVGLKDFLELPAVGYDDYPRYLKGFKPGKALSGMLSDLASKGNHELVKPSVKKRFTKLHRYNEHDCAGMKHLLEYRLLCDISDSKKKIRSPKKAPVKKKVKSVVQNGYCIRCGERIKKFNVKKPLCWDGGCYNEWAVYSNSEYVEDYCHKCGIVWDTTFDKPLCKPCWRKSR</sequence>
<accession>A0A382LV16</accession>
<feature type="non-terminal residue" evidence="1">
    <location>
        <position position="1"/>
    </location>
</feature>
<dbReference type="AlphaFoldDB" id="A0A382LV16"/>
<dbReference type="EMBL" id="UINC01088562">
    <property type="protein sequence ID" value="SVC38902.1"/>
    <property type="molecule type" value="Genomic_DNA"/>
</dbReference>